<gene>
    <name evidence="3" type="primary">pilX</name>
    <name evidence="3" type="ORF">NEJAP_3363</name>
</gene>
<accession>A0A7R6PNB4</accession>
<dbReference type="KEGG" id="njp:NEJAP_3363"/>
<keyword evidence="4" id="KW-1185">Reference proteome</keyword>
<evidence type="ECO:0000256" key="1">
    <source>
        <dbReference type="SAM" id="Phobius"/>
    </source>
</evidence>
<keyword evidence="1" id="KW-1133">Transmembrane helix</keyword>
<evidence type="ECO:0000259" key="2">
    <source>
        <dbReference type="Pfam" id="PF14341"/>
    </source>
</evidence>
<proteinExistence type="predicted"/>
<dbReference type="AlphaFoldDB" id="A0A7R6PNB4"/>
<name>A0A7R6PNB4_9GAMM</name>
<protein>
    <submittedName>
        <fullName evidence="3">Type IV pilus assembly protein PilX</fullName>
    </submittedName>
</protein>
<organism evidence="3 4">
    <name type="scientific">Neptunomonas japonica JAMM 1380</name>
    <dbReference type="NCBI Taxonomy" id="1441457"/>
    <lineage>
        <taxon>Bacteria</taxon>
        <taxon>Pseudomonadati</taxon>
        <taxon>Pseudomonadota</taxon>
        <taxon>Gammaproteobacteria</taxon>
        <taxon>Oceanospirillales</taxon>
        <taxon>Oceanospirillaceae</taxon>
        <taxon>Neptunomonas</taxon>
    </lineage>
</organism>
<evidence type="ECO:0000313" key="3">
    <source>
        <dbReference type="EMBL" id="BBB31301.1"/>
    </source>
</evidence>
<feature type="domain" description="Type 4 fimbrial biogenesis protein PilX N-terminal" evidence="2">
    <location>
        <begin position="21"/>
        <end position="71"/>
    </location>
</feature>
<dbReference type="RefSeq" id="WP_201348412.1">
    <property type="nucleotide sequence ID" value="NZ_AP014546.1"/>
</dbReference>
<dbReference type="Proteomes" id="UP000595332">
    <property type="component" value="Chromosome"/>
</dbReference>
<dbReference type="Pfam" id="PF14341">
    <property type="entry name" value="PilX_N"/>
    <property type="match status" value="1"/>
</dbReference>
<dbReference type="EMBL" id="AP014546">
    <property type="protein sequence ID" value="BBB31301.1"/>
    <property type="molecule type" value="Genomic_DNA"/>
</dbReference>
<sequence>MMNIYKRRNIQRLAPHRHQQKGAALIIGLVMMLLLTVLGLSAMQGTAMQEKMSGNMRDANLALQAGEAGMRYLEEGFLKSIENLDVGKSYGGCSATATPRCQVINASGGVALPANDTAAWDAQAISYGSYKESDGTVINPPTSTDMNTLVVSSPLLMVEYVVYKTDAYDVGGGVVEDRGSALYRNTIKAYGGSLTSEALLQTIFARRFR</sequence>
<keyword evidence="1" id="KW-0472">Membrane</keyword>
<evidence type="ECO:0000313" key="4">
    <source>
        <dbReference type="Proteomes" id="UP000595332"/>
    </source>
</evidence>
<dbReference type="InterPro" id="IPR025746">
    <property type="entry name" value="PilX_N_dom"/>
</dbReference>
<feature type="transmembrane region" description="Helical" evidence="1">
    <location>
        <begin position="21"/>
        <end position="43"/>
    </location>
</feature>
<keyword evidence="1" id="KW-0812">Transmembrane</keyword>
<reference evidence="3 4" key="1">
    <citation type="journal article" date="2008" name="Int. J. Syst. Evol. Microbiol.">
        <title>Neptunomonas japonica sp. nov., an Osedax japonicus symbiont-like bacterium isolated from sediment adjacent to sperm whale carcasses off Kagoshima, Japan.</title>
        <authorList>
            <person name="Miyazaki M."/>
            <person name="Nogi Y."/>
            <person name="Fujiwara Y."/>
            <person name="Kawato M."/>
            <person name="Kubokawa K."/>
            <person name="Horikoshi K."/>
        </authorList>
    </citation>
    <scope>NUCLEOTIDE SEQUENCE [LARGE SCALE GENOMIC DNA]</scope>
    <source>
        <strain evidence="3 4">JAMM 1380</strain>
    </source>
</reference>